<feature type="region of interest" description="Disordered" evidence="1">
    <location>
        <begin position="1"/>
        <end position="45"/>
    </location>
</feature>
<evidence type="ECO:0000313" key="2">
    <source>
        <dbReference type="EMBL" id="KAH6588981.1"/>
    </source>
</evidence>
<gene>
    <name evidence="2" type="ORF">BASA50_010337</name>
</gene>
<name>A0ABQ8EYR5_9FUNG</name>
<feature type="compositionally biased region" description="Polar residues" evidence="1">
    <location>
        <begin position="225"/>
        <end position="261"/>
    </location>
</feature>
<keyword evidence="3" id="KW-1185">Reference proteome</keyword>
<reference evidence="2 3" key="1">
    <citation type="submission" date="2021-02" db="EMBL/GenBank/DDBJ databases">
        <title>Variation within the Batrachochytrium salamandrivorans European outbreak.</title>
        <authorList>
            <person name="Kelly M."/>
            <person name="Pasmans F."/>
            <person name="Shea T.P."/>
            <person name="Munoz J.F."/>
            <person name="Carranza S."/>
            <person name="Cuomo C.A."/>
            <person name="Martel A."/>
        </authorList>
    </citation>
    <scope>NUCLEOTIDE SEQUENCE [LARGE SCALE GENOMIC DNA]</scope>
    <source>
        <strain evidence="2 3">AMFP18/2</strain>
    </source>
</reference>
<sequence>MDLLWKRNNEEQAGPGPSSSGAGASTEAGAGIGESNPNSSSINSGLSKMDRLRDFSERVHGARSSLKLYETKLITLFSLSISEGKNRKSLAKKMVKIQNNGKKYTNQHLKAITHAINGIIKHPQRVMAEMDQITRSAARISTMLGGLYSSDYKTLISKVGSTGNEENIKETENYLSEIESHRDGVLKVVKIIKGEITSGRVTFKGKNTSKFGAFKSGVQRRLGLKSSSSTGRVLSPEESCQQIPGQDTSNENTSNQGPPNQEESDQARARPIPPPRKSRASKEETWFSTHNFNQSRNSPLCDPVQHMVSPS</sequence>
<feature type="compositionally biased region" description="Polar residues" evidence="1">
    <location>
        <begin position="286"/>
        <end position="298"/>
    </location>
</feature>
<organism evidence="2 3">
    <name type="scientific">Batrachochytrium salamandrivorans</name>
    <dbReference type="NCBI Taxonomy" id="1357716"/>
    <lineage>
        <taxon>Eukaryota</taxon>
        <taxon>Fungi</taxon>
        <taxon>Fungi incertae sedis</taxon>
        <taxon>Chytridiomycota</taxon>
        <taxon>Chytridiomycota incertae sedis</taxon>
        <taxon>Chytridiomycetes</taxon>
        <taxon>Rhizophydiales</taxon>
        <taxon>Rhizophydiales incertae sedis</taxon>
        <taxon>Batrachochytrium</taxon>
    </lineage>
</organism>
<feature type="compositionally biased region" description="Low complexity" evidence="1">
    <location>
        <begin position="13"/>
        <end position="35"/>
    </location>
</feature>
<evidence type="ECO:0000256" key="1">
    <source>
        <dbReference type="SAM" id="MobiDB-lite"/>
    </source>
</evidence>
<accession>A0ABQ8EYR5</accession>
<evidence type="ECO:0000313" key="3">
    <source>
        <dbReference type="Proteomes" id="UP001648503"/>
    </source>
</evidence>
<feature type="compositionally biased region" description="Basic and acidic residues" evidence="1">
    <location>
        <begin position="1"/>
        <end position="10"/>
    </location>
</feature>
<protein>
    <submittedName>
        <fullName evidence="2">Uncharacterized protein</fullName>
    </submittedName>
</protein>
<dbReference type="EMBL" id="JAFCIX010000483">
    <property type="protein sequence ID" value="KAH6588981.1"/>
    <property type="molecule type" value="Genomic_DNA"/>
</dbReference>
<feature type="compositionally biased region" description="Polar residues" evidence="1">
    <location>
        <begin position="36"/>
        <end position="45"/>
    </location>
</feature>
<comment type="caution">
    <text evidence="2">The sequence shown here is derived from an EMBL/GenBank/DDBJ whole genome shotgun (WGS) entry which is preliminary data.</text>
</comment>
<dbReference type="Proteomes" id="UP001648503">
    <property type="component" value="Unassembled WGS sequence"/>
</dbReference>
<feature type="region of interest" description="Disordered" evidence="1">
    <location>
        <begin position="220"/>
        <end position="311"/>
    </location>
</feature>
<proteinExistence type="predicted"/>